<dbReference type="PROSITE" id="PS51199">
    <property type="entry name" value="SF4_HELICASE"/>
    <property type="match status" value="1"/>
</dbReference>
<evidence type="ECO:0000256" key="13">
    <source>
        <dbReference type="SAM" id="MobiDB-lite"/>
    </source>
</evidence>
<dbReference type="Proteomes" id="UP001056707">
    <property type="component" value="Chromosome"/>
</dbReference>
<organism evidence="15 16">
    <name type="scientific">Fructilactobacillus myrtifloralis</name>
    <dbReference type="NCBI Taxonomy" id="2940301"/>
    <lineage>
        <taxon>Bacteria</taxon>
        <taxon>Bacillati</taxon>
        <taxon>Bacillota</taxon>
        <taxon>Bacilli</taxon>
        <taxon>Lactobacillales</taxon>
        <taxon>Lactobacillaceae</taxon>
        <taxon>Fructilactobacillus</taxon>
    </lineage>
</organism>
<evidence type="ECO:0000313" key="15">
    <source>
        <dbReference type="EMBL" id="USS84646.1"/>
    </source>
</evidence>
<comment type="catalytic activity">
    <reaction evidence="10 12">
        <text>ATP + H2O = ADP + phosphate + H(+)</text>
        <dbReference type="Rhea" id="RHEA:13065"/>
        <dbReference type="ChEBI" id="CHEBI:15377"/>
        <dbReference type="ChEBI" id="CHEBI:15378"/>
        <dbReference type="ChEBI" id="CHEBI:30616"/>
        <dbReference type="ChEBI" id="CHEBI:43474"/>
        <dbReference type="ChEBI" id="CHEBI:456216"/>
        <dbReference type="EC" id="5.6.2.3"/>
    </reaction>
</comment>
<comment type="similarity">
    <text evidence="1 12">Belongs to the helicase family. DnaB subfamily.</text>
</comment>
<keyword evidence="7 12" id="KW-0067">ATP-binding</keyword>
<keyword evidence="8 12" id="KW-0238">DNA-binding</keyword>
<keyword evidence="6 12" id="KW-0347">Helicase</keyword>
<keyword evidence="4 12" id="KW-0547">Nucleotide-binding</keyword>
<keyword evidence="5 12" id="KW-0378">Hydrolase</keyword>
<evidence type="ECO:0000256" key="4">
    <source>
        <dbReference type="ARBA" id="ARBA00022741"/>
    </source>
</evidence>
<gene>
    <name evidence="15" type="primary">dnaB</name>
    <name evidence="15" type="ORF">M3M35_04860</name>
</gene>
<dbReference type="InterPro" id="IPR027417">
    <property type="entry name" value="P-loop_NTPase"/>
</dbReference>
<name>A0ABY5BN56_9LACO</name>
<evidence type="ECO:0000313" key="16">
    <source>
        <dbReference type="Proteomes" id="UP001056707"/>
    </source>
</evidence>
<dbReference type="InterPro" id="IPR007693">
    <property type="entry name" value="DNA_helicase_DnaB-like_N"/>
</dbReference>
<evidence type="ECO:0000256" key="5">
    <source>
        <dbReference type="ARBA" id="ARBA00022801"/>
    </source>
</evidence>
<dbReference type="PANTHER" id="PTHR30153">
    <property type="entry name" value="REPLICATIVE DNA HELICASE DNAB"/>
    <property type="match status" value="1"/>
</dbReference>
<proteinExistence type="inferred from homology"/>
<dbReference type="Pfam" id="PF00772">
    <property type="entry name" value="DnaB"/>
    <property type="match status" value="1"/>
</dbReference>
<keyword evidence="9" id="KW-0413">Isomerase</keyword>
<feature type="region of interest" description="Disordered" evidence="13">
    <location>
        <begin position="412"/>
        <end position="431"/>
    </location>
</feature>
<evidence type="ECO:0000256" key="7">
    <source>
        <dbReference type="ARBA" id="ARBA00022840"/>
    </source>
</evidence>
<dbReference type="NCBIfam" id="NF004384">
    <property type="entry name" value="PRK05748.1"/>
    <property type="match status" value="1"/>
</dbReference>
<comment type="function">
    <text evidence="12">The main replicative DNA helicase, it participates in initiation and elongation during chromosome replication. Travels ahead of the DNA replisome, separating dsDNA into templates for DNA synthesis. A processive ATP-dependent 5'-3' DNA helicase it has DNA-dependent ATPase activity.</text>
</comment>
<accession>A0ABY5BN56</accession>
<evidence type="ECO:0000256" key="10">
    <source>
        <dbReference type="ARBA" id="ARBA00048954"/>
    </source>
</evidence>
<keyword evidence="16" id="KW-1185">Reference proteome</keyword>
<evidence type="ECO:0000256" key="9">
    <source>
        <dbReference type="ARBA" id="ARBA00023235"/>
    </source>
</evidence>
<evidence type="ECO:0000256" key="3">
    <source>
        <dbReference type="ARBA" id="ARBA00022705"/>
    </source>
</evidence>
<dbReference type="SUPFAM" id="SSF52540">
    <property type="entry name" value="P-loop containing nucleoside triphosphate hydrolases"/>
    <property type="match status" value="1"/>
</dbReference>
<keyword evidence="2 12" id="KW-0639">Primosome</keyword>
<evidence type="ECO:0000256" key="6">
    <source>
        <dbReference type="ARBA" id="ARBA00022806"/>
    </source>
</evidence>
<dbReference type="InterPro" id="IPR016136">
    <property type="entry name" value="DNA_helicase_N/primase_C"/>
</dbReference>
<dbReference type="InterPro" id="IPR036185">
    <property type="entry name" value="DNA_heli_DnaB-like_N_sf"/>
</dbReference>
<keyword evidence="3 12" id="KW-0235">DNA replication</keyword>
<dbReference type="CDD" id="cd00984">
    <property type="entry name" value="DnaB_C"/>
    <property type="match status" value="1"/>
</dbReference>
<evidence type="ECO:0000256" key="11">
    <source>
        <dbReference type="NCBIfam" id="TIGR00665"/>
    </source>
</evidence>
<dbReference type="EMBL" id="CP097116">
    <property type="protein sequence ID" value="USS84646.1"/>
    <property type="molecule type" value="Genomic_DNA"/>
</dbReference>
<dbReference type="SUPFAM" id="SSF48024">
    <property type="entry name" value="N-terminal domain of DnaB helicase"/>
    <property type="match status" value="1"/>
</dbReference>
<dbReference type="PANTHER" id="PTHR30153:SF2">
    <property type="entry name" value="REPLICATIVE DNA HELICASE"/>
    <property type="match status" value="1"/>
</dbReference>
<dbReference type="Pfam" id="PF03796">
    <property type="entry name" value="DnaB_C"/>
    <property type="match status" value="1"/>
</dbReference>
<dbReference type="InterPro" id="IPR007694">
    <property type="entry name" value="DNA_helicase_DnaB-like_C"/>
</dbReference>
<dbReference type="InterPro" id="IPR007692">
    <property type="entry name" value="DNA_helicase_DnaB"/>
</dbReference>
<evidence type="ECO:0000256" key="12">
    <source>
        <dbReference type="RuleBase" id="RU362085"/>
    </source>
</evidence>
<evidence type="ECO:0000256" key="2">
    <source>
        <dbReference type="ARBA" id="ARBA00022515"/>
    </source>
</evidence>
<dbReference type="EC" id="5.6.2.3" evidence="11 12"/>
<feature type="domain" description="SF4 helicase" evidence="14">
    <location>
        <begin position="181"/>
        <end position="466"/>
    </location>
</feature>
<dbReference type="RefSeq" id="WP_252749549.1">
    <property type="nucleotide sequence ID" value="NZ_CP097116.1"/>
</dbReference>
<sequence length="467" mass="51170">MNNDVLTDHTPPHSIEAEKAVLGSLFLAPSSLPEAMEILQAADFYKRSHQLIYQAMVDLADQDEGIDAVTVTDRLKSQDQLEDVGGVSAIVELAESVPTAANLGYYAKIVSKKAVLRRLIQTATKIATDGYDEDEDLDTLLDNAEREIMDVSEDRNQSGFQPIRDVLTQAFEKINELSENGGDDVTGLPTGYKALDQMTTGLHPGELVILAARPAVGKTAFALNIAQNVGTKTNKTVALFSLEMSAESLVNRMLCAEGSIDANHLRTGELSSDEWNSLTVAMGTLSNAKIFIDDTPGARIASIRANCRRLKKEADRDPDGGLGLIVIDYLQLIEGSTRESRQQEVSEISRQLKKLANELQVPIIALSQLSRGVEQRQDKRPVLSDIRESGSIEQDADIVAFLYRDDYYEREGANEDEQGANAPAPDDDNVGEVEIIIEKNRSGPRGTVKLLFVKSFNKFSSISYAHE</sequence>
<protein>
    <recommendedName>
        <fullName evidence="11 12">Replicative DNA helicase</fullName>
        <ecNumber evidence="11 12">5.6.2.3</ecNumber>
    </recommendedName>
</protein>
<evidence type="ECO:0000256" key="1">
    <source>
        <dbReference type="ARBA" id="ARBA00008428"/>
    </source>
</evidence>
<reference evidence="15" key="1">
    <citation type="submission" date="2022-05" db="EMBL/GenBank/DDBJ databases">
        <authorList>
            <person name="Oliphant S.A."/>
            <person name="Watson-Haigh N.S."/>
            <person name="Sumby K.M."/>
            <person name="Gardner J.M."/>
            <person name="Jiranek V."/>
        </authorList>
    </citation>
    <scope>NUCLEOTIDE SEQUENCE</scope>
    <source>
        <strain evidence="15">KI16_H9</strain>
    </source>
</reference>
<dbReference type="GO" id="GO:0003678">
    <property type="term" value="F:DNA helicase activity"/>
    <property type="evidence" value="ECO:0007669"/>
    <property type="project" value="UniProtKB-EC"/>
</dbReference>
<evidence type="ECO:0000256" key="8">
    <source>
        <dbReference type="ARBA" id="ARBA00023125"/>
    </source>
</evidence>
<evidence type="ECO:0000259" key="14">
    <source>
        <dbReference type="PROSITE" id="PS51199"/>
    </source>
</evidence>
<dbReference type="NCBIfam" id="TIGR00665">
    <property type="entry name" value="DnaB"/>
    <property type="match status" value="1"/>
</dbReference>
<dbReference type="Gene3D" id="1.10.860.10">
    <property type="entry name" value="DNAb Helicase, Chain A"/>
    <property type="match status" value="1"/>
</dbReference>
<dbReference type="GO" id="GO:0016787">
    <property type="term" value="F:hydrolase activity"/>
    <property type="evidence" value="ECO:0007669"/>
    <property type="project" value="UniProtKB-KW"/>
</dbReference>
<dbReference type="Gene3D" id="3.40.50.300">
    <property type="entry name" value="P-loop containing nucleotide triphosphate hydrolases"/>
    <property type="match status" value="1"/>
</dbReference>